<name>A0ABX1RGJ9_9PSEU</name>
<comment type="caution">
    <text evidence="2">The sequence shown here is derived from an EMBL/GenBank/DDBJ whole genome shotgun (WGS) entry which is preliminary data.</text>
</comment>
<dbReference type="EMBL" id="JAAXKY010000070">
    <property type="protein sequence ID" value="NMH79502.1"/>
    <property type="molecule type" value="Genomic_DNA"/>
</dbReference>
<proteinExistence type="predicted"/>
<feature type="transmembrane region" description="Helical" evidence="1">
    <location>
        <begin position="99"/>
        <end position="119"/>
    </location>
</feature>
<dbReference type="RefSeq" id="WP_169397567.1">
    <property type="nucleotide sequence ID" value="NZ_BAAAJH010000024.1"/>
</dbReference>
<feature type="transmembrane region" description="Helical" evidence="1">
    <location>
        <begin position="131"/>
        <end position="151"/>
    </location>
</feature>
<feature type="transmembrane region" description="Helical" evidence="1">
    <location>
        <begin position="72"/>
        <end position="92"/>
    </location>
</feature>
<gene>
    <name evidence="2" type="ORF">HF577_20705</name>
</gene>
<keyword evidence="1" id="KW-0472">Membrane</keyword>
<evidence type="ECO:0000256" key="1">
    <source>
        <dbReference type="SAM" id="Phobius"/>
    </source>
</evidence>
<reference evidence="2 3" key="1">
    <citation type="submission" date="2020-04" db="EMBL/GenBank/DDBJ databases">
        <authorList>
            <person name="Klaysubun C."/>
            <person name="Duangmal K."/>
            <person name="Lipun K."/>
        </authorList>
    </citation>
    <scope>NUCLEOTIDE SEQUENCE [LARGE SCALE GENOMIC DNA]</scope>
    <source>
        <strain evidence="2 3">JCM 11839</strain>
    </source>
</reference>
<protein>
    <recommendedName>
        <fullName evidence="4">Transmembrane protein</fullName>
    </recommendedName>
</protein>
<keyword evidence="3" id="KW-1185">Reference proteome</keyword>
<evidence type="ECO:0000313" key="3">
    <source>
        <dbReference type="Proteomes" id="UP001296706"/>
    </source>
</evidence>
<keyword evidence="1" id="KW-0812">Transmembrane</keyword>
<evidence type="ECO:0000313" key="2">
    <source>
        <dbReference type="EMBL" id="NMH79502.1"/>
    </source>
</evidence>
<feature type="transmembrane region" description="Helical" evidence="1">
    <location>
        <begin position="34"/>
        <end position="52"/>
    </location>
</feature>
<dbReference type="Proteomes" id="UP001296706">
    <property type="component" value="Unassembled WGS sequence"/>
</dbReference>
<keyword evidence="1" id="KW-1133">Transmembrane helix</keyword>
<organism evidence="2 3">
    <name type="scientific">Pseudonocardia xinjiangensis</name>
    <dbReference type="NCBI Taxonomy" id="75289"/>
    <lineage>
        <taxon>Bacteria</taxon>
        <taxon>Bacillati</taxon>
        <taxon>Actinomycetota</taxon>
        <taxon>Actinomycetes</taxon>
        <taxon>Pseudonocardiales</taxon>
        <taxon>Pseudonocardiaceae</taxon>
        <taxon>Pseudonocardia</taxon>
    </lineage>
</organism>
<sequence length="157" mass="16504">MSDRKIPDELVALDAELSGRRFPIVRQIDPGPTAMGVSVAILVLIVGLILPWTGSIHGWQVLAGLEPQLGVLPRLFTFTSLGFGLVVSALALATRWWALAWLAAVGCGISVVTGVWAIWSRQVSITAGGTSAGIGLVVALLAVIALAVCWVRIAGRR</sequence>
<evidence type="ECO:0008006" key="4">
    <source>
        <dbReference type="Google" id="ProtNLM"/>
    </source>
</evidence>
<accession>A0ABX1RGJ9</accession>